<dbReference type="EMBL" id="DXEX01000242">
    <property type="protein sequence ID" value="HIX60275.1"/>
    <property type="molecule type" value="Genomic_DNA"/>
</dbReference>
<accession>A0A9D1WJD8</accession>
<dbReference type="Proteomes" id="UP000886817">
    <property type="component" value="Unassembled WGS sequence"/>
</dbReference>
<reference evidence="2" key="2">
    <citation type="submission" date="2021-04" db="EMBL/GenBank/DDBJ databases">
        <authorList>
            <person name="Gilroy R."/>
        </authorList>
    </citation>
    <scope>NUCLEOTIDE SEQUENCE</scope>
    <source>
        <strain evidence="2">ChiSjej1B19-8411</strain>
    </source>
</reference>
<evidence type="ECO:0000313" key="3">
    <source>
        <dbReference type="Proteomes" id="UP000886817"/>
    </source>
</evidence>
<name>A0A9D1WJD8_9FIRM</name>
<proteinExistence type="predicted"/>
<sequence length="61" mass="6819">MKIIIALFPEDATPKNSPYKRRAEPYGPAKNEKESNLCKKDKSVCLIMSIDSGCDDFVAKI</sequence>
<evidence type="ECO:0000313" key="2">
    <source>
        <dbReference type="EMBL" id="HIX60275.1"/>
    </source>
</evidence>
<dbReference type="AlphaFoldDB" id="A0A9D1WJD8"/>
<organism evidence="2 3">
    <name type="scientific">Candidatus Blautia gallistercoris</name>
    <dbReference type="NCBI Taxonomy" id="2838490"/>
    <lineage>
        <taxon>Bacteria</taxon>
        <taxon>Bacillati</taxon>
        <taxon>Bacillota</taxon>
        <taxon>Clostridia</taxon>
        <taxon>Lachnospirales</taxon>
        <taxon>Lachnospiraceae</taxon>
        <taxon>Blautia</taxon>
    </lineage>
</organism>
<evidence type="ECO:0000256" key="1">
    <source>
        <dbReference type="SAM" id="MobiDB-lite"/>
    </source>
</evidence>
<protein>
    <submittedName>
        <fullName evidence="2">Uncharacterized protein</fullName>
    </submittedName>
</protein>
<feature type="region of interest" description="Disordered" evidence="1">
    <location>
        <begin position="12"/>
        <end position="33"/>
    </location>
</feature>
<reference evidence="2" key="1">
    <citation type="journal article" date="2021" name="PeerJ">
        <title>Extensive microbial diversity within the chicken gut microbiome revealed by metagenomics and culture.</title>
        <authorList>
            <person name="Gilroy R."/>
            <person name="Ravi A."/>
            <person name="Getino M."/>
            <person name="Pursley I."/>
            <person name="Horton D.L."/>
            <person name="Alikhan N.F."/>
            <person name="Baker D."/>
            <person name="Gharbi K."/>
            <person name="Hall N."/>
            <person name="Watson M."/>
            <person name="Adriaenssens E.M."/>
            <person name="Foster-Nyarko E."/>
            <person name="Jarju S."/>
            <person name="Secka A."/>
            <person name="Antonio M."/>
            <person name="Oren A."/>
            <person name="Chaudhuri R.R."/>
            <person name="La Ragione R."/>
            <person name="Hildebrand F."/>
            <person name="Pallen M.J."/>
        </authorList>
    </citation>
    <scope>NUCLEOTIDE SEQUENCE</scope>
    <source>
        <strain evidence="2">ChiSjej1B19-8411</strain>
    </source>
</reference>
<comment type="caution">
    <text evidence="2">The sequence shown here is derived from an EMBL/GenBank/DDBJ whole genome shotgun (WGS) entry which is preliminary data.</text>
</comment>
<gene>
    <name evidence="2" type="ORF">IAA45_11260</name>
</gene>